<evidence type="ECO:0000313" key="2">
    <source>
        <dbReference type="EMBL" id="MCW8084731.1"/>
    </source>
</evidence>
<dbReference type="RefSeq" id="WP_301588431.1">
    <property type="nucleotide sequence ID" value="NZ_JAPFQI010000001.1"/>
</dbReference>
<comment type="caution">
    <text evidence="2">The sequence shown here is derived from an EMBL/GenBank/DDBJ whole genome shotgun (WGS) entry which is preliminary data.</text>
</comment>
<feature type="signal peptide" evidence="1">
    <location>
        <begin position="1"/>
        <end position="19"/>
    </location>
</feature>
<evidence type="ECO:0000313" key="3">
    <source>
        <dbReference type="Proteomes" id="UP001526430"/>
    </source>
</evidence>
<protein>
    <recommendedName>
        <fullName evidence="4">Lipoprotein</fullName>
    </recommendedName>
</protein>
<dbReference type="Proteomes" id="UP001526430">
    <property type="component" value="Unassembled WGS sequence"/>
</dbReference>
<dbReference type="EMBL" id="JAPFQI010000001">
    <property type="protein sequence ID" value="MCW8084731.1"/>
    <property type="molecule type" value="Genomic_DNA"/>
</dbReference>
<reference evidence="2 3" key="1">
    <citation type="submission" date="2022-10" db="EMBL/GenBank/DDBJ databases">
        <title>Roseococcus glaciei nov., sp. nov., isolated from glacier.</title>
        <authorList>
            <person name="Liu Q."/>
            <person name="Xin Y.-H."/>
        </authorList>
    </citation>
    <scope>NUCLEOTIDE SEQUENCE [LARGE SCALE GENOMIC DNA]</scope>
    <source>
        <strain evidence="2 3">MDT2-1-1</strain>
    </source>
</reference>
<sequence>MKRPIALLAVLLLASCTQTNVVQLGANRFRATAENTYTAAQAEVAALEAANAHCARLGRRMEAEVARSDTQMMYFFTGRSVAPASYGSGAVNFICI</sequence>
<evidence type="ECO:0008006" key="4">
    <source>
        <dbReference type="Google" id="ProtNLM"/>
    </source>
</evidence>
<gene>
    <name evidence="2" type="ORF">OF850_03755</name>
</gene>
<dbReference type="PROSITE" id="PS51257">
    <property type="entry name" value="PROKAR_LIPOPROTEIN"/>
    <property type="match status" value="1"/>
</dbReference>
<accession>A0ABT3NRE5</accession>
<proteinExistence type="predicted"/>
<name>A0ABT3NRE5_9PROT</name>
<evidence type="ECO:0000256" key="1">
    <source>
        <dbReference type="SAM" id="SignalP"/>
    </source>
</evidence>
<keyword evidence="3" id="KW-1185">Reference proteome</keyword>
<organism evidence="2 3">
    <name type="scientific">Sabulicella glaciei</name>
    <dbReference type="NCBI Taxonomy" id="2984948"/>
    <lineage>
        <taxon>Bacteria</taxon>
        <taxon>Pseudomonadati</taxon>
        <taxon>Pseudomonadota</taxon>
        <taxon>Alphaproteobacteria</taxon>
        <taxon>Acetobacterales</taxon>
        <taxon>Acetobacteraceae</taxon>
        <taxon>Sabulicella</taxon>
    </lineage>
</organism>
<feature type="chain" id="PRO_5046035717" description="Lipoprotein" evidence="1">
    <location>
        <begin position="20"/>
        <end position="96"/>
    </location>
</feature>
<keyword evidence="1" id="KW-0732">Signal</keyword>